<evidence type="ECO:0000313" key="3">
    <source>
        <dbReference type="EMBL" id="KEZ47555.1"/>
    </source>
</evidence>
<gene>
    <name evidence="3" type="ORF">GS18_0219400</name>
</gene>
<reference evidence="3 4" key="1">
    <citation type="journal article" date="2005" name="Int. J. Syst. Evol. Microbiol.">
        <title>Bacillus cibi sp. nov., isolated from jeotgal, a traditional Korean fermented seafood.</title>
        <authorList>
            <person name="Yoon J.H."/>
            <person name="Lee C.H."/>
            <person name="Oh T.K."/>
        </authorList>
    </citation>
    <scope>NUCLEOTIDE SEQUENCE [LARGE SCALE GENOMIC DNA]</scope>
    <source>
        <strain evidence="3 4">DSM 16189</strain>
    </source>
</reference>
<proteinExistence type="predicted"/>
<keyword evidence="2" id="KW-0472">Membrane</keyword>
<protein>
    <submittedName>
        <fullName evidence="3">Uncharacterized protein</fullName>
    </submittedName>
</protein>
<name>A0A084GJP3_METID</name>
<keyword evidence="4" id="KW-1185">Reference proteome</keyword>
<accession>A0A084GJP3</accession>
<feature type="compositionally biased region" description="Acidic residues" evidence="1">
    <location>
        <begin position="46"/>
        <end position="66"/>
    </location>
</feature>
<sequence>MAVMWWFATLVLFLLLVVCIVFVIYALKSAIHTEDAVTIDPLPEAENPEENSEEDPPEKEEAEDKK</sequence>
<evidence type="ECO:0000256" key="2">
    <source>
        <dbReference type="SAM" id="Phobius"/>
    </source>
</evidence>
<dbReference type="RefSeq" id="WP_029567112.1">
    <property type="nucleotide sequence ID" value="NZ_JNVC02000019.1"/>
</dbReference>
<comment type="caution">
    <text evidence="3">The sequence shown here is derived from an EMBL/GenBank/DDBJ whole genome shotgun (WGS) entry which is preliminary data.</text>
</comment>
<evidence type="ECO:0000256" key="1">
    <source>
        <dbReference type="SAM" id="MobiDB-lite"/>
    </source>
</evidence>
<keyword evidence="2" id="KW-1133">Transmembrane helix</keyword>
<dbReference type="AlphaFoldDB" id="A0A084GJP3"/>
<feature type="transmembrane region" description="Helical" evidence="2">
    <location>
        <begin position="6"/>
        <end position="27"/>
    </location>
</feature>
<organism evidence="3 4">
    <name type="scientific">Metabacillus indicus</name>
    <name type="common">Bacillus indicus</name>
    <dbReference type="NCBI Taxonomy" id="246786"/>
    <lineage>
        <taxon>Bacteria</taxon>
        <taxon>Bacillati</taxon>
        <taxon>Bacillota</taxon>
        <taxon>Bacilli</taxon>
        <taxon>Bacillales</taxon>
        <taxon>Bacillaceae</taxon>
        <taxon>Metabacillus</taxon>
    </lineage>
</organism>
<feature type="region of interest" description="Disordered" evidence="1">
    <location>
        <begin position="38"/>
        <end position="66"/>
    </location>
</feature>
<dbReference type="Proteomes" id="UP000028549">
    <property type="component" value="Unassembled WGS sequence"/>
</dbReference>
<dbReference type="EMBL" id="JNVC02000019">
    <property type="protein sequence ID" value="KEZ47555.1"/>
    <property type="molecule type" value="Genomic_DNA"/>
</dbReference>
<evidence type="ECO:0000313" key="4">
    <source>
        <dbReference type="Proteomes" id="UP000028549"/>
    </source>
</evidence>
<keyword evidence="2" id="KW-0812">Transmembrane</keyword>